<dbReference type="RefSeq" id="WP_249510733.1">
    <property type="nucleotide sequence ID" value="NZ_CP093362.1"/>
</dbReference>
<gene>
    <name evidence="1" type="ORF">MOO46_05745</name>
</gene>
<reference evidence="1 2" key="1">
    <citation type="journal article" date="2022" name="Int. J. Syst. Evol. Microbiol.">
        <title>Apilactobacillus apisilvae sp. nov., Nicolia spurrieriana gen. nov. sp. nov., Bombilactobacillus folatiphilus sp. nov. and Bombilactobacillus thymidiniphilus sp. nov., four new lactic acid bacterial isolates from stingless bees Tetragonula carbonaria and Austroplebeia australis.</title>
        <authorList>
            <person name="Oliphant S.A."/>
            <person name="Watson-Haigh N.S."/>
            <person name="Sumby K.M."/>
            <person name="Gardner J."/>
            <person name="Groom S."/>
            <person name="Jiranek V."/>
        </authorList>
    </citation>
    <scope>NUCLEOTIDE SEQUENCE [LARGE SCALE GENOMIC DNA]</scope>
    <source>
        <strain evidence="1 2">SG5_A10</strain>
    </source>
</reference>
<organism evidence="1 2">
    <name type="scientific">Apilactobacillus apisilvae</name>
    <dbReference type="NCBI Taxonomy" id="2923364"/>
    <lineage>
        <taxon>Bacteria</taxon>
        <taxon>Bacillati</taxon>
        <taxon>Bacillota</taxon>
        <taxon>Bacilli</taxon>
        <taxon>Lactobacillales</taxon>
        <taxon>Lactobacillaceae</taxon>
        <taxon>Apilactobacillus</taxon>
    </lineage>
</organism>
<protein>
    <submittedName>
        <fullName evidence="1">Uncharacterized protein</fullName>
    </submittedName>
</protein>
<evidence type="ECO:0000313" key="2">
    <source>
        <dbReference type="Proteomes" id="UP000831859"/>
    </source>
</evidence>
<sequence>MNNKEIALELTKEFFNHASLDPQDGKTYLEAFNEAYTNIYYNVCHSEQEYQEKTDKEIYGK</sequence>
<name>A0ABY4PGA3_9LACO</name>
<proteinExistence type="predicted"/>
<dbReference type="EMBL" id="CP093362">
    <property type="protein sequence ID" value="UQS84749.1"/>
    <property type="molecule type" value="Genomic_DNA"/>
</dbReference>
<dbReference type="Proteomes" id="UP000831859">
    <property type="component" value="Chromosome"/>
</dbReference>
<accession>A0ABY4PGA3</accession>
<evidence type="ECO:0000313" key="1">
    <source>
        <dbReference type="EMBL" id="UQS84749.1"/>
    </source>
</evidence>
<keyword evidence="2" id="KW-1185">Reference proteome</keyword>